<sequence length="413" mass="45247">MTDTTDTTGVPRDPDAEPPAFPQEKAPGCPFDPPPGYRRFQSGEPFVRVTLPSGQHARLVTRHRDVRAVLDDPRFSADSSHPDFPRMFPRPVPQVLKGTFPRLDGAEHLRYRRMLARDFTGRRAEELRPRVEAIVDARLDLMEETGGPLDLMAALAYSVPSTVVCELLGVPAEDSPLFESRTRILINGRSGPEEMGRAKDDILRHLEGVVAAKEKQPGDDLISRLLVDQVAPGLLDRAEVAVIAWLLLAAGHHTTATMIGTGTMLLLENPEQLAALRADPALIPGAVDELLRHQTAMQIGMNRIATEDVTTAGVTVRAGEGVVCQLASANRDPEVFPDPDRLDVTRTGRGHLAFGHGPHQCPGQSLARVELQVTLERLFTRLPGLRLAVAAAEVPFWHHLFGIHGVKELPVIW</sequence>
<feature type="region of interest" description="Disordered" evidence="3">
    <location>
        <begin position="1"/>
        <end position="39"/>
    </location>
</feature>
<proteinExistence type="inferred from homology"/>
<dbReference type="Gene3D" id="1.10.630.10">
    <property type="entry name" value="Cytochrome P450"/>
    <property type="match status" value="1"/>
</dbReference>
<keyword evidence="2" id="KW-0479">Metal-binding</keyword>
<keyword evidence="2" id="KW-0349">Heme</keyword>
<evidence type="ECO:0000256" key="2">
    <source>
        <dbReference type="RuleBase" id="RU000461"/>
    </source>
</evidence>
<accession>A0ABP9D6R4</accession>
<dbReference type="Pfam" id="PF00067">
    <property type="entry name" value="p450"/>
    <property type="match status" value="1"/>
</dbReference>
<dbReference type="Proteomes" id="UP001501265">
    <property type="component" value="Unassembled WGS sequence"/>
</dbReference>
<dbReference type="PANTHER" id="PTHR46696:SF1">
    <property type="entry name" value="CYTOCHROME P450 YJIB-RELATED"/>
    <property type="match status" value="1"/>
</dbReference>
<dbReference type="PRINTS" id="PR00359">
    <property type="entry name" value="BP450"/>
</dbReference>
<dbReference type="CDD" id="cd11030">
    <property type="entry name" value="CYP105-like"/>
    <property type="match status" value="1"/>
</dbReference>
<keyword evidence="2" id="KW-0560">Oxidoreductase</keyword>
<keyword evidence="5" id="KW-1185">Reference proteome</keyword>
<name>A0ABP9D6R4_9ACTN</name>
<dbReference type="PRINTS" id="PR00385">
    <property type="entry name" value="P450"/>
</dbReference>
<gene>
    <name evidence="4" type="ORF">GCM10023220_70170</name>
</gene>
<keyword evidence="2" id="KW-0503">Monooxygenase</keyword>
<dbReference type="InterPro" id="IPR036396">
    <property type="entry name" value="Cyt_P450_sf"/>
</dbReference>
<keyword evidence="2" id="KW-0408">Iron</keyword>
<dbReference type="InterPro" id="IPR002397">
    <property type="entry name" value="Cyt_P450_B"/>
</dbReference>
<dbReference type="EMBL" id="BAABIG010000100">
    <property type="protein sequence ID" value="GAA4826179.1"/>
    <property type="molecule type" value="Genomic_DNA"/>
</dbReference>
<comment type="caution">
    <text evidence="4">The sequence shown here is derived from an EMBL/GenBank/DDBJ whole genome shotgun (WGS) entry which is preliminary data.</text>
</comment>
<dbReference type="InterPro" id="IPR001128">
    <property type="entry name" value="Cyt_P450"/>
</dbReference>
<evidence type="ECO:0000256" key="1">
    <source>
        <dbReference type="ARBA" id="ARBA00010617"/>
    </source>
</evidence>
<comment type="similarity">
    <text evidence="1 2">Belongs to the cytochrome P450 family.</text>
</comment>
<protein>
    <submittedName>
        <fullName evidence="4">Cytochrome P450</fullName>
    </submittedName>
</protein>
<dbReference type="RefSeq" id="WP_345624769.1">
    <property type="nucleotide sequence ID" value="NZ_BAABIG010000100.1"/>
</dbReference>
<evidence type="ECO:0000313" key="4">
    <source>
        <dbReference type="EMBL" id="GAA4826179.1"/>
    </source>
</evidence>
<organism evidence="4 5">
    <name type="scientific">Streptomyces ziwulingensis</name>
    <dbReference type="NCBI Taxonomy" id="1045501"/>
    <lineage>
        <taxon>Bacteria</taxon>
        <taxon>Bacillati</taxon>
        <taxon>Actinomycetota</taxon>
        <taxon>Actinomycetes</taxon>
        <taxon>Kitasatosporales</taxon>
        <taxon>Streptomycetaceae</taxon>
        <taxon>Streptomyces</taxon>
    </lineage>
</organism>
<evidence type="ECO:0000313" key="5">
    <source>
        <dbReference type="Proteomes" id="UP001501265"/>
    </source>
</evidence>
<reference evidence="5" key="1">
    <citation type="journal article" date="2019" name="Int. J. Syst. Evol. Microbiol.">
        <title>The Global Catalogue of Microorganisms (GCM) 10K type strain sequencing project: providing services to taxonomists for standard genome sequencing and annotation.</title>
        <authorList>
            <consortium name="The Broad Institute Genomics Platform"/>
            <consortium name="The Broad Institute Genome Sequencing Center for Infectious Disease"/>
            <person name="Wu L."/>
            <person name="Ma J."/>
        </authorList>
    </citation>
    <scope>NUCLEOTIDE SEQUENCE [LARGE SCALE GENOMIC DNA]</scope>
    <source>
        <strain evidence="5">JCM 18081</strain>
    </source>
</reference>
<dbReference type="InterPro" id="IPR017972">
    <property type="entry name" value="Cyt_P450_CS"/>
</dbReference>
<dbReference type="PROSITE" id="PS00086">
    <property type="entry name" value="CYTOCHROME_P450"/>
    <property type="match status" value="1"/>
</dbReference>
<dbReference type="SUPFAM" id="SSF48264">
    <property type="entry name" value="Cytochrome P450"/>
    <property type="match status" value="1"/>
</dbReference>
<dbReference type="PANTHER" id="PTHR46696">
    <property type="entry name" value="P450, PUTATIVE (EUROFUNG)-RELATED"/>
    <property type="match status" value="1"/>
</dbReference>
<evidence type="ECO:0000256" key="3">
    <source>
        <dbReference type="SAM" id="MobiDB-lite"/>
    </source>
</evidence>